<dbReference type="InterPro" id="IPR035959">
    <property type="entry name" value="RutC-like_sf"/>
</dbReference>
<dbReference type="InterPro" id="IPR002912">
    <property type="entry name" value="ACT_dom"/>
</dbReference>
<protein>
    <recommendedName>
        <fullName evidence="3 10">Prephenate dehydratase</fullName>
        <shortName evidence="10">PDT</shortName>
        <ecNumber evidence="2 10">4.2.1.51</ecNumber>
    </recommendedName>
</protein>
<dbReference type="PANTHER" id="PTHR21022:SF19">
    <property type="entry name" value="PREPHENATE DEHYDRATASE-RELATED"/>
    <property type="match status" value="1"/>
</dbReference>
<evidence type="ECO:0000256" key="7">
    <source>
        <dbReference type="ARBA" id="ARBA00023239"/>
    </source>
</evidence>
<keyword evidence="7 10" id="KW-0456">Lyase</keyword>
<dbReference type="FunFam" id="3.30.70.260:FF:000012">
    <property type="entry name" value="Prephenate dehydratase"/>
    <property type="match status" value="1"/>
</dbReference>
<evidence type="ECO:0000313" key="14">
    <source>
        <dbReference type="EMBL" id="SNB68651.1"/>
    </source>
</evidence>
<feature type="compositionally biased region" description="Pro residues" evidence="11">
    <location>
        <begin position="124"/>
        <end position="134"/>
    </location>
</feature>
<dbReference type="Gene3D" id="3.30.70.260">
    <property type="match status" value="1"/>
</dbReference>
<dbReference type="Gene3D" id="3.40.190.10">
    <property type="entry name" value="Periplasmic binding protein-like II"/>
    <property type="match status" value="2"/>
</dbReference>
<comment type="pathway">
    <text evidence="1 10">Amino-acid biosynthesis; L-phenylalanine biosynthesis; phenylpyruvate from prephenate: step 1/1.</text>
</comment>
<evidence type="ECO:0000256" key="1">
    <source>
        <dbReference type="ARBA" id="ARBA00004741"/>
    </source>
</evidence>
<dbReference type="InParanoid" id="A0A212R8Y7"/>
<dbReference type="CDD" id="cd04905">
    <property type="entry name" value="ACT_CM-PDT"/>
    <property type="match status" value="1"/>
</dbReference>
<keyword evidence="5 9" id="KW-0057">Aromatic amino acid biosynthesis</keyword>
<keyword evidence="4 9" id="KW-0028">Amino-acid biosynthesis</keyword>
<dbReference type="PROSITE" id="PS51171">
    <property type="entry name" value="PREPHENATE_DEHYDR_3"/>
    <property type="match status" value="1"/>
</dbReference>
<evidence type="ECO:0000256" key="11">
    <source>
        <dbReference type="SAM" id="MobiDB-lite"/>
    </source>
</evidence>
<organism evidence="14 15">
    <name type="scientific">Thermoflexus hugenholtzii JAD2</name>
    <dbReference type="NCBI Taxonomy" id="877466"/>
    <lineage>
        <taxon>Bacteria</taxon>
        <taxon>Bacillati</taxon>
        <taxon>Chloroflexota</taxon>
        <taxon>Thermoflexia</taxon>
        <taxon>Thermoflexales</taxon>
        <taxon>Thermoflexaceae</taxon>
        <taxon>Thermoflexus</taxon>
    </lineage>
</organism>
<keyword evidence="6 10" id="KW-0584">Phenylalanine biosynthesis</keyword>
<evidence type="ECO:0000259" key="13">
    <source>
        <dbReference type="PROSITE" id="PS51671"/>
    </source>
</evidence>
<dbReference type="PROSITE" id="PS51167">
    <property type="entry name" value="CHORISMATE_MUT_1"/>
    <property type="match status" value="1"/>
</dbReference>
<name>A0A212R8Y7_9CHLR</name>
<dbReference type="SUPFAM" id="SSF55298">
    <property type="entry name" value="YjgF-like"/>
    <property type="match status" value="1"/>
</dbReference>
<gene>
    <name evidence="10" type="primary">pheA</name>
    <name evidence="14" type="ORF">SAMN02746019_00014150</name>
</gene>
<evidence type="ECO:0000256" key="3">
    <source>
        <dbReference type="ARBA" id="ARBA00021872"/>
    </source>
</evidence>
<dbReference type="Proteomes" id="UP000197025">
    <property type="component" value="Unassembled WGS sequence"/>
</dbReference>
<sequence>MICGIRGAITAQANTPEAIASATRTLLQAIARANHLAPDEIVAAWFTTTPDLNAAFPAAVAREMGWTHVPMLCAQEIPVPDGLPRCIRVLLLVQPRRPLQPVPVYLGEARRLRPDLFNGEGDPAPEPDPPPPTLTRPRVAFQGEPGAYSHEAAERFFGGELELLPCTTFAEVAQAVEAGRADFGILPVENSTAGSINAVYDLLLERDLRIWGEVILRVRHCLLAPPGTSLSDIRAVRSHPQALEQCARFIARHGWEAIAAPDTAGSARMLAERPEPGVAAIASRLAAERYSLAILAEGIEDDPENATRFFIVSTYEPPRAARNKTSIVFSTRHVPGALHACLGEFAARGINLTKLESRPRRGRPWEYVFYVDFEGHWQDPACREALLGLLQRASFLKLLGSYPAAEGTVSSHEEGGER</sequence>
<dbReference type="CDD" id="cd13631">
    <property type="entry name" value="PBP2_Ct-PDT_like"/>
    <property type="match status" value="1"/>
</dbReference>
<dbReference type="InterPro" id="IPR018528">
    <property type="entry name" value="Preph_deHydtase_CS"/>
</dbReference>
<feature type="domain" description="Prephenate dehydratase" evidence="12">
    <location>
        <begin position="138"/>
        <end position="314"/>
    </location>
</feature>
<evidence type="ECO:0000256" key="8">
    <source>
        <dbReference type="ARBA" id="ARBA00047848"/>
    </source>
</evidence>
<evidence type="ECO:0000256" key="2">
    <source>
        <dbReference type="ARBA" id="ARBA00013147"/>
    </source>
</evidence>
<dbReference type="RefSeq" id="WP_159461692.1">
    <property type="nucleotide sequence ID" value="NZ_FYEK01000037.1"/>
</dbReference>
<dbReference type="UniPathway" id="UPA00121">
    <property type="reaction ID" value="UER00345"/>
</dbReference>
<dbReference type="GO" id="GO:0009094">
    <property type="term" value="P:L-phenylalanine biosynthetic process"/>
    <property type="evidence" value="ECO:0007669"/>
    <property type="project" value="UniProtKB-UniPathway"/>
</dbReference>
<dbReference type="NCBIfam" id="NF008865">
    <property type="entry name" value="PRK11898.1"/>
    <property type="match status" value="1"/>
</dbReference>
<dbReference type="SUPFAM" id="SSF55021">
    <property type="entry name" value="ACT-like"/>
    <property type="match status" value="1"/>
</dbReference>
<evidence type="ECO:0000256" key="6">
    <source>
        <dbReference type="ARBA" id="ARBA00023222"/>
    </source>
</evidence>
<evidence type="ECO:0000256" key="10">
    <source>
        <dbReference type="RuleBase" id="RU361254"/>
    </source>
</evidence>
<dbReference type="InterPro" id="IPR008243">
    <property type="entry name" value="Chorismate_mutase_AroH"/>
</dbReference>
<dbReference type="GO" id="GO:0004106">
    <property type="term" value="F:chorismate mutase activity"/>
    <property type="evidence" value="ECO:0007669"/>
    <property type="project" value="UniProtKB-UniRule"/>
</dbReference>
<dbReference type="CDD" id="cd02185">
    <property type="entry name" value="AroH"/>
    <property type="match status" value="1"/>
</dbReference>
<dbReference type="AlphaFoldDB" id="A0A212R8Y7"/>
<dbReference type="PROSITE" id="PS00858">
    <property type="entry name" value="PREPHENATE_DEHYDR_2"/>
    <property type="match status" value="1"/>
</dbReference>
<dbReference type="GO" id="GO:0004664">
    <property type="term" value="F:prephenate dehydratase activity"/>
    <property type="evidence" value="ECO:0007669"/>
    <property type="project" value="UniProtKB-UniRule"/>
</dbReference>
<evidence type="ECO:0000259" key="12">
    <source>
        <dbReference type="PROSITE" id="PS51171"/>
    </source>
</evidence>
<dbReference type="InterPro" id="IPR001086">
    <property type="entry name" value="Preph_deHydtase"/>
</dbReference>
<feature type="domain" description="ACT" evidence="13">
    <location>
        <begin position="326"/>
        <end position="403"/>
    </location>
</feature>
<reference evidence="15" key="1">
    <citation type="submission" date="2017-06" db="EMBL/GenBank/DDBJ databases">
        <authorList>
            <person name="Varghese N."/>
            <person name="Submissions S."/>
        </authorList>
    </citation>
    <scope>NUCLEOTIDE SEQUENCE [LARGE SCALE GENOMIC DNA]</scope>
    <source>
        <strain evidence="15">JAD2</strain>
    </source>
</reference>
<dbReference type="Gene3D" id="3.30.1330.40">
    <property type="entry name" value="RutC-like"/>
    <property type="match status" value="1"/>
</dbReference>
<comment type="catalytic activity">
    <reaction evidence="9">
        <text>chorismate = prephenate</text>
        <dbReference type="Rhea" id="RHEA:13897"/>
        <dbReference type="ChEBI" id="CHEBI:29748"/>
        <dbReference type="ChEBI" id="CHEBI:29934"/>
        <dbReference type="EC" id="5.4.99.5"/>
    </reaction>
</comment>
<dbReference type="PROSITE" id="PS51671">
    <property type="entry name" value="ACT"/>
    <property type="match status" value="1"/>
</dbReference>
<dbReference type="EMBL" id="FYEK01000037">
    <property type="protein sequence ID" value="SNB68651.1"/>
    <property type="molecule type" value="Genomic_DNA"/>
</dbReference>
<keyword evidence="15" id="KW-1185">Reference proteome</keyword>
<evidence type="ECO:0000256" key="4">
    <source>
        <dbReference type="ARBA" id="ARBA00022605"/>
    </source>
</evidence>
<proteinExistence type="predicted"/>
<evidence type="ECO:0000313" key="15">
    <source>
        <dbReference type="Proteomes" id="UP000197025"/>
    </source>
</evidence>
<evidence type="ECO:0000256" key="9">
    <source>
        <dbReference type="PROSITE-ProRule" id="PRU00514"/>
    </source>
</evidence>
<comment type="catalytic activity">
    <reaction evidence="8 10">
        <text>prephenate + H(+) = 3-phenylpyruvate + CO2 + H2O</text>
        <dbReference type="Rhea" id="RHEA:21648"/>
        <dbReference type="ChEBI" id="CHEBI:15377"/>
        <dbReference type="ChEBI" id="CHEBI:15378"/>
        <dbReference type="ChEBI" id="CHEBI:16526"/>
        <dbReference type="ChEBI" id="CHEBI:18005"/>
        <dbReference type="ChEBI" id="CHEBI:29934"/>
        <dbReference type="EC" id="4.2.1.51"/>
    </reaction>
</comment>
<dbReference type="PANTHER" id="PTHR21022">
    <property type="entry name" value="PREPHENATE DEHYDRATASE P PROTEIN"/>
    <property type="match status" value="1"/>
</dbReference>
<accession>A0A212R8Y7</accession>
<dbReference type="SUPFAM" id="SSF53850">
    <property type="entry name" value="Periplasmic binding protein-like II"/>
    <property type="match status" value="1"/>
</dbReference>
<dbReference type="FunCoup" id="A0A212R8Y7">
    <property type="interactions" value="319"/>
</dbReference>
<feature type="region of interest" description="Disordered" evidence="11">
    <location>
        <begin position="116"/>
        <end position="136"/>
    </location>
</feature>
<dbReference type="OrthoDB" id="9802281at2"/>
<dbReference type="EC" id="4.2.1.51" evidence="2 10"/>
<dbReference type="GO" id="GO:0005737">
    <property type="term" value="C:cytoplasm"/>
    <property type="evidence" value="ECO:0007669"/>
    <property type="project" value="TreeGrafter"/>
</dbReference>
<dbReference type="Pfam" id="PF07736">
    <property type="entry name" value="CM_1"/>
    <property type="match status" value="1"/>
</dbReference>
<evidence type="ECO:0000256" key="5">
    <source>
        <dbReference type="ARBA" id="ARBA00023141"/>
    </source>
</evidence>
<dbReference type="NCBIfam" id="TIGR01796">
    <property type="entry name" value="CM_mono_aroH"/>
    <property type="match status" value="1"/>
</dbReference>
<keyword evidence="9" id="KW-0413">Isomerase</keyword>
<dbReference type="InterPro" id="IPR045865">
    <property type="entry name" value="ACT-like_dom_sf"/>
</dbReference>
<dbReference type="Pfam" id="PF00800">
    <property type="entry name" value="PDT"/>
    <property type="match status" value="1"/>
</dbReference>